<feature type="region of interest" description="Disordered" evidence="1">
    <location>
        <begin position="16"/>
        <end position="92"/>
    </location>
</feature>
<proteinExistence type="predicted"/>
<accession>A0A1H8ARI9</accession>
<sequence length="524" mass="54923">MAKGISIGVASDTREFSKGVKTGVIKPLEDASDTLDDVARDGDKAGDKLEKAMEGAQRETEDLAKEQTELGKSMARASSDGSGALKRNMTDGTSAAKRDLQELGNEAKQNAAETFSSFDGSASSFGDAIQGTLGGVVSSLGPIGAAAGAAGAIGIGLIMTALDQANVDNEEFRQSVKDLATDLIDTGTSGGASIGYIADRLKDLATESDDGEISLSKIRAQAEKLDIPFKDLAQSYAGGTANIEDQIAAVQDLIDEENDHYRENVTQYNQYDLNAAAKVTALEEQKTSLEKVAKATEEARQQEADWAAVGGPELQLKNDLIDDIQSGIDDAAGSWEDFAATEEKAIDPAGYLASIQVRMDAAIGYAANLQTAQDRLSPEAYQYLVDQGIDFAPMLASILSGGDAMITDFNTKFTAAANAGNAAIDGTLATDLSVSVEVKPELTEAEQKLKATEDKERGTKVTAKAETTTAEADLKAAAAKTYTAKITAQADVAAAERALDRLIDKARSVKVVATVVDRAGRPVI</sequence>
<protein>
    <submittedName>
        <fullName evidence="2">Uncharacterized protein</fullName>
    </submittedName>
</protein>
<evidence type="ECO:0000256" key="1">
    <source>
        <dbReference type="SAM" id="MobiDB-lite"/>
    </source>
</evidence>
<dbReference type="RefSeq" id="WP_092106524.1">
    <property type="nucleotide sequence ID" value="NZ_FOCN01000001.1"/>
</dbReference>
<reference evidence="2 3" key="1">
    <citation type="submission" date="2019-03" db="EMBL/GenBank/DDBJ databases">
        <title>Genomics of glacier-inhabiting Cryobacterium strains.</title>
        <authorList>
            <person name="Liu Q."/>
            <person name="Xin Y.-H."/>
        </authorList>
    </citation>
    <scope>NUCLEOTIDE SEQUENCE [LARGE SCALE GENOMIC DNA]</scope>
    <source>
        <strain evidence="2 3">Hh15</strain>
    </source>
</reference>
<evidence type="ECO:0000313" key="3">
    <source>
        <dbReference type="Proteomes" id="UP000297654"/>
    </source>
</evidence>
<feature type="compositionally biased region" description="Basic and acidic residues" evidence="1">
    <location>
        <begin position="37"/>
        <end position="69"/>
    </location>
</feature>
<dbReference type="EMBL" id="SOFF01000031">
    <property type="protein sequence ID" value="TFB88614.1"/>
    <property type="molecule type" value="Genomic_DNA"/>
</dbReference>
<dbReference type="Proteomes" id="UP000297654">
    <property type="component" value="Unassembled WGS sequence"/>
</dbReference>
<comment type="caution">
    <text evidence="2">The sequence shown here is derived from an EMBL/GenBank/DDBJ whole genome shotgun (WGS) entry which is preliminary data.</text>
</comment>
<name>A0A1H8ARI9_9MICO</name>
<keyword evidence="3" id="KW-1185">Reference proteome</keyword>
<gene>
    <name evidence="2" type="ORF">E3O10_12610</name>
</gene>
<dbReference type="STRING" id="1424661.SAMN05216281_101304"/>
<dbReference type="OrthoDB" id="4988474at2"/>
<dbReference type="AlphaFoldDB" id="A0A1H8ARI9"/>
<evidence type="ECO:0000313" key="2">
    <source>
        <dbReference type="EMBL" id="TFB88614.1"/>
    </source>
</evidence>
<organism evidence="2 3">
    <name type="scientific">Cryobacterium luteum</name>
    <dbReference type="NCBI Taxonomy" id="1424661"/>
    <lineage>
        <taxon>Bacteria</taxon>
        <taxon>Bacillati</taxon>
        <taxon>Actinomycetota</taxon>
        <taxon>Actinomycetes</taxon>
        <taxon>Micrococcales</taxon>
        <taxon>Microbacteriaceae</taxon>
        <taxon>Cryobacterium</taxon>
    </lineage>
</organism>